<dbReference type="GO" id="GO:0008976">
    <property type="term" value="F:polyphosphate kinase activity"/>
    <property type="evidence" value="ECO:0007669"/>
    <property type="project" value="InterPro"/>
</dbReference>
<dbReference type="EMBL" id="CP000482">
    <property type="protein sequence ID" value="ABK99637.1"/>
    <property type="molecule type" value="Genomic_DNA"/>
</dbReference>
<keyword evidence="2" id="KW-0418">Kinase</keyword>
<dbReference type="eggNOG" id="COG0855">
    <property type="taxonomic scope" value="Bacteria"/>
</dbReference>
<dbReference type="GO" id="GO:0009358">
    <property type="term" value="C:polyphosphate kinase complex"/>
    <property type="evidence" value="ECO:0007669"/>
    <property type="project" value="InterPro"/>
</dbReference>
<dbReference type="HOGENOM" id="CLU_2524581_0_0_7"/>
<proteinExistence type="predicted"/>
<dbReference type="GO" id="GO:0006799">
    <property type="term" value="P:polyphosphate biosynthetic process"/>
    <property type="evidence" value="ECO:0007669"/>
    <property type="project" value="InterPro"/>
</dbReference>
<name>A1AQL7_PELPD</name>
<dbReference type="STRING" id="338966.Ppro_2029"/>
<dbReference type="InterPro" id="IPR003414">
    <property type="entry name" value="PP_kinase"/>
</dbReference>
<feature type="domain" description="Polyphosphate kinase C-terminal" evidence="1">
    <location>
        <begin position="14"/>
        <end position="63"/>
    </location>
</feature>
<evidence type="ECO:0000259" key="1">
    <source>
        <dbReference type="Pfam" id="PF17941"/>
    </source>
</evidence>
<keyword evidence="3" id="KW-1185">Reference proteome</keyword>
<dbReference type="PANTHER" id="PTHR30218">
    <property type="entry name" value="POLYPHOSPHATE KINASE"/>
    <property type="match status" value="1"/>
</dbReference>
<evidence type="ECO:0000313" key="3">
    <source>
        <dbReference type="Proteomes" id="UP000006732"/>
    </source>
</evidence>
<protein>
    <submittedName>
        <fullName evidence="2">Polyphosphate kinase-like protein</fullName>
    </submittedName>
</protein>
<dbReference type="AlphaFoldDB" id="A1AQL7"/>
<dbReference type="InterPro" id="IPR041108">
    <property type="entry name" value="PP_kinase_C_1"/>
</dbReference>
<dbReference type="PANTHER" id="PTHR30218:SF0">
    <property type="entry name" value="POLYPHOSPHATE KINASE"/>
    <property type="match status" value="1"/>
</dbReference>
<accession>A1AQL7</accession>
<evidence type="ECO:0000313" key="2">
    <source>
        <dbReference type="EMBL" id="ABK99637.1"/>
    </source>
</evidence>
<dbReference type="OrthoDB" id="9761456at2"/>
<organism evidence="2 3">
    <name type="scientific">Pelobacter propionicus (strain DSM 2379 / NBRC 103807 / OttBd1)</name>
    <dbReference type="NCBI Taxonomy" id="338966"/>
    <lineage>
        <taxon>Bacteria</taxon>
        <taxon>Pseudomonadati</taxon>
        <taxon>Thermodesulfobacteriota</taxon>
        <taxon>Desulfuromonadia</taxon>
        <taxon>Desulfuromonadales</taxon>
        <taxon>Desulfuromonadaceae</taxon>
        <taxon>Pelobacter</taxon>
    </lineage>
</organism>
<dbReference type="Proteomes" id="UP000006732">
    <property type="component" value="Chromosome"/>
</dbReference>
<reference evidence="2 3" key="1">
    <citation type="submission" date="2006-10" db="EMBL/GenBank/DDBJ databases">
        <title>Complete sequence of chromosome of Pelobacter propionicus DSM 2379.</title>
        <authorList>
            <consortium name="US DOE Joint Genome Institute"/>
            <person name="Copeland A."/>
            <person name="Lucas S."/>
            <person name="Lapidus A."/>
            <person name="Barry K."/>
            <person name="Detter J.C."/>
            <person name="Glavina del Rio T."/>
            <person name="Hammon N."/>
            <person name="Israni S."/>
            <person name="Dalin E."/>
            <person name="Tice H."/>
            <person name="Pitluck S."/>
            <person name="Saunders E."/>
            <person name="Brettin T."/>
            <person name="Bruce D."/>
            <person name="Han C."/>
            <person name="Tapia R."/>
            <person name="Schmutz J."/>
            <person name="Larimer F."/>
            <person name="Land M."/>
            <person name="Hauser L."/>
            <person name="Kyrpides N."/>
            <person name="Kim E."/>
            <person name="Lovley D."/>
            <person name="Richardson P."/>
        </authorList>
    </citation>
    <scope>NUCLEOTIDE SEQUENCE [LARGE SCALE GENOMIC DNA]</scope>
    <source>
        <strain evidence="3">DSM 2379 / NBRC 103807 / OttBd1</strain>
    </source>
</reference>
<sequence length="84" mass="9047">MRLISIAGFVSKPSFSTTVERYLCAAADDPRVRGVKMTLYRTSSKGRIIGVLVRAACNGKQVVELKCPGARPHLITSSPGVRLS</sequence>
<dbReference type="KEGG" id="ppd:Ppro_2029"/>
<dbReference type="Pfam" id="PF17941">
    <property type="entry name" value="PP_kinase_C_1"/>
    <property type="match status" value="1"/>
</dbReference>
<keyword evidence="2" id="KW-0808">Transferase</keyword>
<dbReference type="Gene3D" id="3.30.870.10">
    <property type="entry name" value="Endonuclease Chain A"/>
    <property type="match status" value="1"/>
</dbReference>
<gene>
    <name evidence="2" type="ordered locus">Ppro_2029</name>
</gene>
<dbReference type="SUPFAM" id="SSF56024">
    <property type="entry name" value="Phospholipase D/nuclease"/>
    <property type="match status" value="1"/>
</dbReference>